<keyword evidence="3" id="KW-1185">Reference proteome</keyword>
<proteinExistence type="predicted"/>
<dbReference type="SUPFAM" id="SSF53474">
    <property type="entry name" value="alpha/beta-Hydrolases"/>
    <property type="match status" value="1"/>
</dbReference>
<dbReference type="EMBL" id="BSOB01000018">
    <property type="protein sequence ID" value="GLQ93479.1"/>
    <property type="molecule type" value="Genomic_DNA"/>
</dbReference>
<dbReference type="InterPro" id="IPR000073">
    <property type="entry name" value="AB_hydrolase_1"/>
</dbReference>
<dbReference type="PANTHER" id="PTHR43798">
    <property type="entry name" value="MONOACYLGLYCEROL LIPASE"/>
    <property type="match status" value="1"/>
</dbReference>
<gene>
    <name evidence="2" type="ORF">GCM10007901_24300</name>
</gene>
<evidence type="ECO:0000259" key="1">
    <source>
        <dbReference type="Pfam" id="PF12697"/>
    </source>
</evidence>
<dbReference type="Gene3D" id="3.40.50.1820">
    <property type="entry name" value="alpha/beta hydrolase"/>
    <property type="match status" value="1"/>
</dbReference>
<comment type="caution">
    <text evidence="2">The sequence shown here is derived from an EMBL/GenBank/DDBJ whole genome shotgun (WGS) entry which is preliminary data.</text>
</comment>
<reference evidence="3" key="1">
    <citation type="journal article" date="2019" name="Int. J. Syst. Evol. Microbiol.">
        <title>The Global Catalogue of Microorganisms (GCM) 10K type strain sequencing project: providing services to taxonomists for standard genome sequencing and annotation.</title>
        <authorList>
            <consortium name="The Broad Institute Genomics Platform"/>
            <consortium name="The Broad Institute Genome Sequencing Center for Infectious Disease"/>
            <person name="Wu L."/>
            <person name="Ma J."/>
        </authorList>
    </citation>
    <scope>NUCLEOTIDE SEQUENCE [LARGE SCALE GENOMIC DNA]</scope>
    <source>
        <strain evidence="3">NBRC 111980</strain>
    </source>
</reference>
<protein>
    <recommendedName>
        <fullName evidence="1">AB hydrolase-1 domain-containing protein</fullName>
    </recommendedName>
</protein>
<dbReference type="InterPro" id="IPR050266">
    <property type="entry name" value="AB_hydrolase_sf"/>
</dbReference>
<dbReference type="Proteomes" id="UP001156670">
    <property type="component" value="Unassembled WGS sequence"/>
</dbReference>
<dbReference type="Pfam" id="PF12697">
    <property type="entry name" value="Abhydrolase_6"/>
    <property type="match status" value="1"/>
</dbReference>
<dbReference type="InterPro" id="IPR029058">
    <property type="entry name" value="AB_hydrolase_fold"/>
</dbReference>
<name>A0ABQ5XP69_9GAMM</name>
<sequence length="273" mass="29582">MQGRIAQTTTVCSYDRAGYGFSDAASRPSDAANAVDDLHRLIERAKLPVPVVLVGHSNGGIYASLYARTYPSEVAGVVLVDPGYAGQQHFERYGLPPGKAAELTAANGRYIADARVCLDKAKSGELLERESTGSSCLDNANKADAVLHAALNSEKAQPKYYEANLSEFENTFGSVTGENVNDHEAYFEANEFGSMPVIVLTAARHPAPVSDFSSEEQARYYAAWKRAHDVIASLSTDGKNIVVPNSGHFIQRDQPATLVRYVNEVVAKVRIDR</sequence>
<feature type="domain" description="AB hydrolase-1" evidence="1">
    <location>
        <begin position="7"/>
        <end position="259"/>
    </location>
</feature>
<accession>A0ABQ5XP69</accession>
<evidence type="ECO:0000313" key="2">
    <source>
        <dbReference type="EMBL" id="GLQ93479.1"/>
    </source>
</evidence>
<evidence type="ECO:0000313" key="3">
    <source>
        <dbReference type="Proteomes" id="UP001156670"/>
    </source>
</evidence>
<organism evidence="2 3">
    <name type="scientific">Dyella acidisoli</name>
    <dbReference type="NCBI Taxonomy" id="1867834"/>
    <lineage>
        <taxon>Bacteria</taxon>
        <taxon>Pseudomonadati</taxon>
        <taxon>Pseudomonadota</taxon>
        <taxon>Gammaproteobacteria</taxon>
        <taxon>Lysobacterales</taxon>
        <taxon>Rhodanobacteraceae</taxon>
        <taxon>Dyella</taxon>
    </lineage>
</organism>